<sequence>MKKKKKNTEAWPVQSTTRRVSVIVLILSAMGGSFLLFSYLLSVFASLPSFTVVKADSDLTRPSFTPINRDLYHSSDDLIEQIKSLVHRHPDKLTVETIKAGNKGYTSEITVVTYCQSRKETNDKSKFRILLSFGQHGRELITSELALRILSILSEEQFLPKMDRASLNGTLENVVIKVVPMENLNGRKLVEAGNLCERRNGRGVDLNRNWSVDWGKKEKDYDPYEENPGIAPFSEPETQIMRKIAISFDPHIWVNVHSGMEALFMPYDHKNRTPDGLPSQRMRLLLEELNNVHCHKRCMIGSGGGSVGYLAHGTATDYMHDVVRVPMSFTFEIYGDNTATLKDCFKMFNPVDHTTFKRVLNDWSAAFFTIFKLGPHQIDVHSKAAVSSMDKWVSIDEYFDGYLMGRRNRYGKKMEVLEVGMQEIRTYFRLFLLSSVLLLFMFCSRISKTGRQIVSAIPI</sequence>
<keyword evidence="4" id="KW-0472">Membrane</keyword>
<dbReference type="PANTHER" id="PTHR11705">
    <property type="entry name" value="PROTEASE FAMILY M14 CARBOXYPEPTIDASE A,B"/>
    <property type="match status" value="1"/>
</dbReference>
<dbReference type="GO" id="GO:0008270">
    <property type="term" value="F:zinc ion binding"/>
    <property type="evidence" value="ECO:0007669"/>
    <property type="project" value="InterPro"/>
</dbReference>
<keyword evidence="7" id="KW-1185">Reference proteome</keyword>
<evidence type="ECO:0000256" key="3">
    <source>
        <dbReference type="PROSITE-ProRule" id="PRU01379"/>
    </source>
</evidence>
<dbReference type="PANTHER" id="PTHR11705:SF119">
    <property type="entry name" value="OS02G0119300 PROTEIN"/>
    <property type="match status" value="1"/>
</dbReference>
<gene>
    <name evidence="6" type="ORF">ES319_D01G111500v1</name>
</gene>
<feature type="active site" description="Proton donor/acceptor" evidence="3">
    <location>
        <position position="332"/>
    </location>
</feature>
<dbReference type="AlphaFoldDB" id="A0A5J5SMT4"/>
<evidence type="ECO:0000313" key="7">
    <source>
        <dbReference type="Proteomes" id="UP000327439"/>
    </source>
</evidence>
<organism evidence="6 7">
    <name type="scientific">Gossypium barbadense</name>
    <name type="common">Sea Island cotton</name>
    <name type="synonym">Hibiscus barbadensis</name>
    <dbReference type="NCBI Taxonomy" id="3634"/>
    <lineage>
        <taxon>Eukaryota</taxon>
        <taxon>Viridiplantae</taxon>
        <taxon>Streptophyta</taxon>
        <taxon>Embryophyta</taxon>
        <taxon>Tracheophyta</taxon>
        <taxon>Spermatophyta</taxon>
        <taxon>Magnoliopsida</taxon>
        <taxon>eudicotyledons</taxon>
        <taxon>Gunneridae</taxon>
        <taxon>Pentapetalae</taxon>
        <taxon>rosids</taxon>
        <taxon>malvids</taxon>
        <taxon>Malvales</taxon>
        <taxon>Malvaceae</taxon>
        <taxon>Malvoideae</taxon>
        <taxon>Gossypium</taxon>
    </lineage>
</organism>
<dbReference type="InterPro" id="IPR000834">
    <property type="entry name" value="Peptidase_M14"/>
</dbReference>
<evidence type="ECO:0000256" key="1">
    <source>
        <dbReference type="ARBA" id="ARBA00001947"/>
    </source>
</evidence>
<evidence type="ECO:0000259" key="5">
    <source>
        <dbReference type="PROSITE" id="PS52035"/>
    </source>
</evidence>
<dbReference type="CDD" id="cd06227">
    <property type="entry name" value="M14-CPA-like"/>
    <property type="match status" value="1"/>
</dbReference>
<protein>
    <recommendedName>
        <fullName evidence="5">Peptidase M14 domain-containing protein</fullName>
    </recommendedName>
</protein>
<feature type="transmembrane region" description="Helical" evidence="4">
    <location>
        <begin position="20"/>
        <end position="41"/>
    </location>
</feature>
<dbReference type="Pfam" id="PF00246">
    <property type="entry name" value="Peptidase_M14"/>
    <property type="match status" value="1"/>
</dbReference>
<dbReference type="Gene3D" id="3.40.630.10">
    <property type="entry name" value="Zn peptidases"/>
    <property type="match status" value="1"/>
</dbReference>
<reference evidence="7" key="1">
    <citation type="journal article" date="2020" name="Nat. Genet.">
        <title>Genomic diversifications of five Gossypium allopolyploid species and their impact on cotton improvement.</title>
        <authorList>
            <person name="Chen Z.J."/>
            <person name="Sreedasyam A."/>
            <person name="Ando A."/>
            <person name="Song Q."/>
            <person name="De Santiago L.M."/>
            <person name="Hulse-Kemp A.M."/>
            <person name="Ding M."/>
            <person name="Ye W."/>
            <person name="Kirkbride R.C."/>
            <person name="Jenkins J."/>
            <person name="Plott C."/>
            <person name="Lovell J."/>
            <person name="Lin Y.M."/>
            <person name="Vaughn R."/>
            <person name="Liu B."/>
            <person name="Simpson S."/>
            <person name="Scheffler B.E."/>
            <person name="Wen L."/>
            <person name="Saski C.A."/>
            <person name="Grover C.E."/>
            <person name="Hu G."/>
            <person name="Conover J.L."/>
            <person name="Carlson J.W."/>
            <person name="Shu S."/>
            <person name="Boston L.B."/>
            <person name="Williams M."/>
            <person name="Peterson D.G."/>
            <person name="McGee K."/>
            <person name="Jones D.C."/>
            <person name="Wendel J.F."/>
            <person name="Stelly D.M."/>
            <person name="Grimwood J."/>
            <person name="Schmutz J."/>
        </authorList>
    </citation>
    <scope>NUCLEOTIDE SEQUENCE [LARGE SCALE GENOMIC DNA]</scope>
    <source>
        <strain evidence="7">cv. 3-79</strain>
    </source>
</reference>
<feature type="transmembrane region" description="Helical" evidence="4">
    <location>
        <begin position="426"/>
        <end position="443"/>
    </location>
</feature>
<dbReference type="PROSITE" id="PS52035">
    <property type="entry name" value="PEPTIDASE_M14"/>
    <property type="match status" value="1"/>
</dbReference>
<keyword evidence="4" id="KW-0812">Transmembrane</keyword>
<dbReference type="GO" id="GO:0004181">
    <property type="term" value="F:metallocarboxypeptidase activity"/>
    <property type="evidence" value="ECO:0007669"/>
    <property type="project" value="InterPro"/>
</dbReference>
<dbReference type="EMBL" id="CM018215">
    <property type="protein sequence ID" value="KAB2044743.1"/>
    <property type="molecule type" value="Genomic_DNA"/>
</dbReference>
<feature type="domain" description="Peptidase M14" evidence="5">
    <location>
        <begin position="71"/>
        <end position="373"/>
    </location>
</feature>
<name>A0A5J5SMT4_GOSBA</name>
<comment type="similarity">
    <text evidence="2 3">Belongs to the peptidase M14 family.</text>
</comment>
<dbReference type="FunFam" id="3.40.630.10:FF:000064">
    <property type="entry name" value="Carboxypeptidase A6"/>
    <property type="match status" value="1"/>
</dbReference>
<dbReference type="SUPFAM" id="SSF53187">
    <property type="entry name" value="Zn-dependent exopeptidases"/>
    <property type="match status" value="1"/>
</dbReference>
<dbReference type="SMART" id="SM00631">
    <property type="entry name" value="Zn_pept"/>
    <property type="match status" value="1"/>
</dbReference>
<evidence type="ECO:0000313" key="6">
    <source>
        <dbReference type="EMBL" id="KAB2044743.1"/>
    </source>
</evidence>
<dbReference type="OrthoDB" id="3626597at2759"/>
<dbReference type="GO" id="GO:0005615">
    <property type="term" value="C:extracellular space"/>
    <property type="evidence" value="ECO:0007669"/>
    <property type="project" value="TreeGrafter"/>
</dbReference>
<comment type="cofactor">
    <cofactor evidence="1">
        <name>Zn(2+)</name>
        <dbReference type="ChEBI" id="CHEBI:29105"/>
    </cofactor>
</comment>
<evidence type="ECO:0000256" key="2">
    <source>
        <dbReference type="ARBA" id="ARBA00005988"/>
    </source>
</evidence>
<keyword evidence="4" id="KW-1133">Transmembrane helix</keyword>
<evidence type="ECO:0000256" key="4">
    <source>
        <dbReference type="SAM" id="Phobius"/>
    </source>
</evidence>
<accession>A0A5J5SMT4</accession>
<dbReference type="GO" id="GO:0006508">
    <property type="term" value="P:proteolysis"/>
    <property type="evidence" value="ECO:0007669"/>
    <property type="project" value="InterPro"/>
</dbReference>
<proteinExistence type="inferred from homology"/>
<dbReference type="InterPro" id="IPR034269">
    <property type="entry name" value="At5g42320_M14_CPD"/>
</dbReference>
<dbReference type="Proteomes" id="UP000327439">
    <property type="component" value="Chromosome D01"/>
</dbReference>